<protein>
    <recommendedName>
        <fullName evidence="5">Secreted protein</fullName>
    </recommendedName>
</protein>
<reference evidence="2" key="1">
    <citation type="submission" date="2022-10" db="EMBL/GenBank/DDBJ databases">
        <authorList>
            <person name="Chen Y."/>
            <person name="Dougan E. K."/>
            <person name="Chan C."/>
            <person name="Rhodes N."/>
            <person name="Thang M."/>
        </authorList>
    </citation>
    <scope>NUCLEOTIDE SEQUENCE</scope>
</reference>
<dbReference type="EMBL" id="CAMXCT010000532">
    <property type="protein sequence ID" value="CAI3980022.1"/>
    <property type="molecule type" value="Genomic_DNA"/>
</dbReference>
<gene>
    <name evidence="2" type="ORF">C1SCF055_LOCUS7935</name>
</gene>
<reference evidence="3 4" key="2">
    <citation type="submission" date="2024-05" db="EMBL/GenBank/DDBJ databases">
        <authorList>
            <person name="Chen Y."/>
            <person name="Shah S."/>
            <person name="Dougan E. K."/>
            <person name="Thang M."/>
            <person name="Chan C."/>
        </authorList>
    </citation>
    <scope>NUCLEOTIDE SEQUENCE [LARGE SCALE GENOMIC DNA]</scope>
</reference>
<accession>A0A9P1BVJ4</accession>
<dbReference type="Proteomes" id="UP001152797">
    <property type="component" value="Unassembled WGS sequence"/>
</dbReference>
<evidence type="ECO:0000313" key="3">
    <source>
        <dbReference type="EMBL" id="CAL4767334.1"/>
    </source>
</evidence>
<dbReference type="EMBL" id="CAMXCT030000532">
    <property type="protein sequence ID" value="CAL4767334.1"/>
    <property type="molecule type" value="Genomic_DNA"/>
</dbReference>
<dbReference type="EMBL" id="CAMXCT020000532">
    <property type="protein sequence ID" value="CAL1133397.1"/>
    <property type="molecule type" value="Genomic_DNA"/>
</dbReference>
<dbReference type="OrthoDB" id="414800at2759"/>
<evidence type="ECO:0008006" key="5">
    <source>
        <dbReference type="Google" id="ProtNLM"/>
    </source>
</evidence>
<evidence type="ECO:0000313" key="2">
    <source>
        <dbReference type="EMBL" id="CAI3980022.1"/>
    </source>
</evidence>
<sequence length="357" mass="38406">MLAMQFLGLLLSTHVAAAAAKGMKFMAPSAPVSHEALMALLSEKGQPLDPMVSSLAAMAESIQKQDPSSREESVTSIKNLLKGLLDSISSQHSIAQKSVTNQSAFVSCNAMKTADMAHAETIKKEINWTDTSAAYSTCQGEFEALNSTWTSCFHQEEMLAVAATAKCEYFKSVDRTSNFQSWFCHEDDFPASGTYEAYLQRNIDMLADFRMRQANCTNATAAHTSKQLECSGYHQQAAAKEVMCAHLTPMEKPADCSSYQAKKQACTSYQNCRTQAQGESDNAVSTADQLAESLKVQWSALKKIECLLDVILTSGDQTALQACVDASHDTSSLNIIVPATPAAEACLPGVPPAGCPA</sequence>
<proteinExistence type="predicted"/>
<feature type="signal peptide" evidence="1">
    <location>
        <begin position="1"/>
        <end position="18"/>
    </location>
</feature>
<keyword evidence="4" id="KW-1185">Reference proteome</keyword>
<dbReference type="AlphaFoldDB" id="A0A9P1BVJ4"/>
<comment type="caution">
    <text evidence="2">The sequence shown here is derived from an EMBL/GenBank/DDBJ whole genome shotgun (WGS) entry which is preliminary data.</text>
</comment>
<keyword evidence="1" id="KW-0732">Signal</keyword>
<evidence type="ECO:0000313" key="4">
    <source>
        <dbReference type="Proteomes" id="UP001152797"/>
    </source>
</evidence>
<name>A0A9P1BVJ4_9DINO</name>
<evidence type="ECO:0000256" key="1">
    <source>
        <dbReference type="SAM" id="SignalP"/>
    </source>
</evidence>
<organism evidence="2">
    <name type="scientific">Cladocopium goreaui</name>
    <dbReference type="NCBI Taxonomy" id="2562237"/>
    <lineage>
        <taxon>Eukaryota</taxon>
        <taxon>Sar</taxon>
        <taxon>Alveolata</taxon>
        <taxon>Dinophyceae</taxon>
        <taxon>Suessiales</taxon>
        <taxon>Symbiodiniaceae</taxon>
        <taxon>Cladocopium</taxon>
    </lineage>
</organism>
<feature type="chain" id="PRO_5043269826" description="Secreted protein" evidence="1">
    <location>
        <begin position="19"/>
        <end position="357"/>
    </location>
</feature>